<evidence type="ECO:0000256" key="2">
    <source>
        <dbReference type="ARBA" id="ARBA00022801"/>
    </source>
</evidence>
<protein>
    <recommendedName>
        <fullName evidence="3">Alpha/beta hydrolase fold-3 domain-containing protein</fullName>
    </recommendedName>
</protein>
<dbReference type="InterPro" id="IPR050300">
    <property type="entry name" value="GDXG_lipolytic_enzyme"/>
</dbReference>
<dbReference type="Pfam" id="PF07859">
    <property type="entry name" value="Abhydrolase_3"/>
    <property type="match status" value="1"/>
</dbReference>
<accession>A0A163J6I8</accession>
<dbReference type="PANTHER" id="PTHR48081:SF26">
    <property type="entry name" value="ALPHA_BETA HYDROLASE FOLD-3 DOMAIN-CONTAINING PROTEIN"/>
    <property type="match status" value="1"/>
</dbReference>
<dbReference type="PROSITE" id="PS01173">
    <property type="entry name" value="LIPASE_GDXG_HIS"/>
    <property type="match status" value="1"/>
</dbReference>
<dbReference type="AlphaFoldDB" id="A0A163J6I8"/>
<dbReference type="InParanoid" id="A0A163J6I8"/>
<dbReference type="PANTHER" id="PTHR48081">
    <property type="entry name" value="AB HYDROLASE SUPERFAMILY PROTEIN C4A8.06C"/>
    <property type="match status" value="1"/>
</dbReference>
<evidence type="ECO:0000313" key="4">
    <source>
        <dbReference type="EMBL" id="SAL97473.1"/>
    </source>
</evidence>
<organism evidence="4">
    <name type="scientific">Absidia glauca</name>
    <name type="common">Pin mould</name>
    <dbReference type="NCBI Taxonomy" id="4829"/>
    <lineage>
        <taxon>Eukaryota</taxon>
        <taxon>Fungi</taxon>
        <taxon>Fungi incertae sedis</taxon>
        <taxon>Mucoromycota</taxon>
        <taxon>Mucoromycotina</taxon>
        <taxon>Mucoromycetes</taxon>
        <taxon>Mucorales</taxon>
        <taxon>Cunninghamellaceae</taxon>
        <taxon>Absidia</taxon>
    </lineage>
</organism>
<evidence type="ECO:0000259" key="3">
    <source>
        <dbReference type="Pfam" id="PF07859"/>
    </source>
</evidence>
<keyword evidence="2" id="KW-0378">Hydrolase</keyword>
<dbReference type="OrthoDB" id="408631at2759"/>
<feature type="domain" description="Alpha/beta hydrolase fold-3" evidence="3">
    <location>
        <begin position="238"/>
        <end position="452"/>
    </location>
</feature>
<comment type="similarity">
    <text evidence="1">Belongs to the 'GDXG' lipolytic enzyme family.</text>
</comment>
<dbReference type="EMBL" id="LT551811">
    <property type="protein sequence ID" value="SAL97473.1"/>
    <property type="molecule type" value="Genomic_DNA"/>
</dbReference>
<name>A0A163J6I8_ABSGL</name>
<evidence type="ECO:0000313" key="5">
    <source>
        <dbReference type="Proteomes" id="UP000078561"/>
    </source>
</evidence>
<dbReference type="Gene3D" id="3.40.50.1820">
    <property type="entry name" value="alpha/beta hydrolase"/>
    <property type="match status" value="1"/>
</dbReference>
<dbReference type="Proteomes" id="UP000078561">
    <property type="component" value="Unassembled WGS sequence"/>
</dbReference>
<dbReference type="InterPro" id="IPR029058">
    <property type="entry name" value="AB_hydrolase_fold"/>
</dbReference>
<reference evidence="4" key="1">
    <citation type="submission" date="2016-04" db="EMBL/GenBank/DDBJ databases">
        <authorList>
            <person name="Evans L.H."/>
            <person name="Alamgir A."/>
            <person name="Owens N."/>
            <person name="Weber N.D."/>
            <person name="Virtaneva K."/>
            <person name="Barbian K."/>
            <person name="Babar A."/>
            <person name="Rosenke K."/>
        </authorList>
    </citation>
    <scope>NUCLEOTIDE SEQUENCE [LARGE SCALE GENOMIC DNA]</scope>
    <source>
        <strain evidence="4">CBS 101.48</strain>
    </source>
</reference>
<dbReference type="InterPro" id="IPR002168">
    <property type="entry name" value="Lipase_GDXG_HIS_AS"/>
</dbReference>
<keyword evidence="5" id="KW-1185">Reference proteome</keyword>
<proteinExistence type="inferred from homology"/>
<dbReference type="OMA" id="LENIGWW"/>
<dbReference type="InterPro" id="IPR013094">
    <property type="entry name" value="AB_hydrolase_3"/>
</dbReference>
<dbReference type="GO" id="GO:0016787">
    <property type="term" value="F:hydrolase activity"/>
    <property type="evidence" value="ECO:0007669"/>
    <property type="project" value="UniProtKB-KW"/>
</dbReference>
<sequence>MEQFGQPCQLEGCCYGKSTSLTTTAAIIMTPKNSAVVHEHRQQNTITTTSSSNTSGVIATTVNTTTIHNSTALILSPTKTLPQEVGLAVLKMPTTLQRLGTDVWAHLIAGQPKKPTWNLQTTVILGFMQAFRDHTYTNSLDFWRFVLIAPTFLTPLTSHVQDASFIVRPRPLECVGILRECDQQEKKQFLIHQRPPRVLEAEWMSALSIWDYCWQSVWPSAPTIAAAKKKKRSTEKIILYFHGGAYCAMSAQTHRTLTHKISKTTGRRVFAINYRLAPETKFPGALYDAVQSFLYLIDPIEPYYFDPKRIMIMGDSAGGGLALAMMLYLRDHGLPLPEGACLLSPWVDLTFSYPSWDSASLFDYLPNNPDKLTGMNPQKLYLGDEFSPSMLKHPYVSPLFAEHFEHLPPIMVQSGGCESLRDEIEALHQKINQSKTSFIHNEVYQDMVHVFQAFPLGKSVDEAIASIGWWARQGVSMISRYQVKHQQVASSTSSAGHPKDLILSSLLKKETLPPLLFGRRHRSIPG</sequence>
<dbReference type="SUPFAM" id="SSF53474">
    <property type="entry name" value="alpha/beta-Hydrolases"/>
    <property type="match status" value="1"/>
</dbReference>
<gene>
    <name evidence="4" type="primary">ABSGL_02970.1 scaffold 4097</name>
</gene>
<evidence type="ECO:0000256" key="1">
    <source>
        <dbReference type="ARBA" id="ARBA00010515"/>
    </source>
</evidence>
<dbReference type="STRING" id="4829.A0A163J6I8"/>